<keyword evidence="3" id="KW-1185">Reference proteome</keyword>
<dbReference type="AlphaFoldDB" id="A0AAV3NXM9"/>
<dbReference type="EMBL" id="BAABME010000551">
    <property type="protein sequence ID" value="GAA0143723.1"/>
    <property type="molecule type" value="Genomic_DNA"/>
</dbReference>
<evidence type="ECO:0000313" key="2">
    <source>
        <dbReference type="EMBL" id="GAA0143723.1"/>
    </source>
</evidence>
<proteinExistence type="predicted"/>
<organism evidence="2 3">
    <name type="scientific">Lithospermum erythrorhizon</name>
    <name type="common">Purple gromwell</name>
    <name type="synonym">Lithospermum officinale var. erythrorhizon</name>
    <dbReference type="NCBI Taxonomy" id="34254"/>
    <lineage>
        <taxon>Eukaryota</taxon>
        <taxon>Viridiplantae</taxon>
        <taxon>Streptophyta</taxon>
        <taxon>Embryophyta</taxon>
        <taxon>Tracheophyta</taxon>
        <taxon>Spermatophyta</taxon>
        <taxon>Magnoliopsida</taxon>
        <taxon>eudicotyledons</taxon>
        <taxon>Gunneridae</taxon>
        <taxon>Pentapetalae</taxon>
        <taxon>asterids</taxon>
        <taxon>lamiids</taxon>
        <taxon>Boraginales</taxon>
        <taxon>Boraginaceae</taxon>
        <taxon>Boraginoideae</taxon>
        <taxon>Lithospermeae</taxon>
        <taxon>Lithospermum</taxon>
    </lineage>
</organism>
<evidence type="ECO:0000256" key="1">
    <source>
        <dbReference type="SAM" id="MobiDB-lite"/>
    </source>
</evidence>
<feature type="region of interest" description="Disordered" evidence="1">
    <location>
        <begin position="92"/>
        <end position="117"/>
    </location>
</feature>
<sequence length="117" mass="12598">MTEDIDDPVSPNSQKVTFRNFNFDFSPSLVNAFYGRANGGETGYNLQLPEIVKVLTGGDVDTWPDKGLPSSKISVKDAVLHKARKSVLEARLRSLSGADDTEDEPAVGDASTETPLA</sequence>
<gene>
    <name evidence="2" type="ORF">LIER_04336</name>
</gene>
<dbReference type="Proteomes" id="UP001454036">
    <property type="component" value="Unassembled WGS sequence"/>
</dbReference>
<protein>
    <submittedName>
        <fullName evidence="2">Uncharacterized protein</fullName>
    </submittedName>
</protein>
<name>A0AAV3NXM9_LITER</name>
<evidence type="ECO:0000313" key="3">
    <source>
        <dbReference type="Proteomes" id="UP001454036"/>
    </source>
</evidence>
<comment type="caution">
    <text evidence="2">The sequence shown here is derived from an EMBL/GenBank/DDBJ whole genome shotgun (WGS) entry which is preliminary data.</text>
</comment>
<reference evidence="2 3" key="1">
    <citation type="submission" date="2024-01" db="EMBL/GenBank/DDBJ databases">
        <title>The complete chloroplast genome sequence of Lithospermum erythrorhizon: insights into the phylogenetic relationship among Boraginaceae species and the maternal lineages of purple gromwells.</title>
        <authorList>
            <person name="Okada T."/>
            <person name="Watanabe K."/>
        </authorList>
    </citation>
    <scope>NUCLEOTIDE SEQUENCE [LARGE SCALE GENOMIC DNA]</scope>
</reference>
<accession>A0AAV3NXM9</accession>